<dbReference type="EMBL" id="CM042011">
    <property type="protein sequence ID" value="KAI3767187.1"/>
    <property type="molecule type" value="Genomic_DNA"/>
</dbReference>
<proteinExistence type="predicted"/>
<comment type="caution">
    <text evidence="1">The sequence shown here is derived from an EMBL/GenBank/DDBJ whole genome shotgun (WGS) entry which is preliminary data.</text>
</comment>
<keyword evidence="2" id="KW-1185">Reference proteome</keyword>
<reference evidence="1 2" key="2">
    <citation type="journal article" date="2022" name="Mol. Ecol. Resour.">
        <title>The genomes of chicory, endive, great burdock and yacon provide insights into Asteraceae paleo-polyploidization history and plant inulin production.</title>
        <authorList>
            <person name="Fan W."/>
            <person name="Wang S."/>
            <person name="Wang H."/>
            <person name="Wang A."/>
            <person name="Jiang F."/>
            <person name="Liu H."/>
            <person name="Zhao H."/>
            <person name="Xu D."/>
            <person name="Zhang Y."/>
        </authorList>
    </citation>
    <scope>NUCLEOTIDE SEQUENCE [LARGE SCALE GENOMIC DNA]</scope>
    <source>
        <strain evidence="2">cv. Punajuju</strain>
        <tissue evidence="1">Leaves</tissue>
    </source>
</reference>
<evidence type="ECO:0000313" key="2">
    <source>
        <dbReference type="Proteomes" id="UP001055811"/>
    </source>
</evidence>
<accession>A0ACB9F934</accession>
<gene>
    <name evidence="1" type="ORF">L2E82_17275</name>
</gene>
<sequence>MREGKRTSRDGDGTSVTPTKRVKMMARGRKSRTVGLRLEGDVQGGLKHVNEAADDVDMQDSVEHVEDVMICMVVSSEDHSDLDLIEYLQEVGYLQDEIDLAMDTICIY</sequence>
<reference evidence="2" key="1">
    <citation type="journal article" date="2022" name="Mol. Ecol. Resour.">
        <title>The genomes of chicory, endive, great burdock and yacon provide insights into Asteraceae palaeo-polyploidization history and plant inulin production.</title>
        <authorList>
            <person name="Fan W."/>
            <person name="Wang S."/>
            <person name="Wang H."/>
            <person name="Wang A."/>
            <person name="Jiang F."/>
            <person name="Liu H."/>
            <person name="Zhao H."/>
            <person name="Xu D."/>
            <person name="Zhang Y."/>
        </authorList>
    </citation>
    <scope>NUCLEOTIDE SEQUENCE [LARGE SCALE GENOMIC DNA]</scope>
    <source>
        <strain evidence="2">cv. Punajuju</strain>
    </source>
</reference>
<protein>
    <submittedName>
        <fullName evidence="1">Uncharacterized protein</fullName>
    </submittedName>
</protein>
<name>A0ACB9F934_CICIN</name>
<organism evidence="1 2">
    <name type="scientific">Cichorium intybus</name>
    <name type="common">Chicory</name>
    <dbReference type="NCBI Taxonomy" id="13427"/>
    <lineage>
        <taxon>Eukaryota</taxon>
        <taxon>Viridiplantae</taxon>
        <taxon>Streptophyta</taxon>
        <taxon>Embryophyta</taxon>
        <taxon>Tracheophyta</taxon>
        <taxon>Spermatophyta</taxon>
        <taxon>Magnoliopsida</taxon>
        <taxon>eudicotyledons</taxon>
        <taxon>Gunneridae</taxon>
        <taxon>Pentapetalae</taxon>
        <taxon>asterids</taxon>
        <taxon>campanulids</taxon>
        <taxon>Asterales</taxon>
        <taxon>Asteraceae</taxon>
        <taxon>Cichorioideae</taxon>
        <taxon>Cichorieae</taxon>
        <taxon>Cichoriinae</taxon>
        <taxon>Cichorium</taxon>
    </lineage>
</organism>
<dbReference type="Proteomes" id="UP001055811">
    <property type="component" value="Linkage Group LG03"/>
</dbReference>
<evidence type="ECO:0000313" key="1">
    <source>
        <dbReference type="EMBL" id="KAI3767187.1"/>
    </source>
</evidence>